<dbReference type="EMBL" id="SKBQ01000003">
    <property type="protein sequence ID" value="TPX12553.1"/>
    <property type="molecule type" value="Genomic_DNA"/>
</dbReference>
<evidence type="ECO:0000313" key="3">
    <source>
        <dbReference type="Proteomes" id="UP000319257"/>
    </source>
</evidence>
<dbReference type="Proteomes" id="UP000319257">
    <property type="component" value="Unassembled WGS sequence"/>
</dbReference>
<feature type="compositionally biased region" description="Low complexity" evidence="1">
    <location>
        <begin position="473"/>
        <end position="499"/>
    </location>
</feature>
<proteinExistence type="predicted"/>
<dbReference type="AlphaFoldDB" id="A0A507AY39"/>
<gene>
    <name evidence="2" type="ORF">E0L32_000730</name>
</gene>
<keyword evidence="3" id="KW-1185">Reference proteome</keyword>
<feature type="compositionally biased region" description="Polar residues" evidence="1">
    <location>
        <begin position="242"/>
        <end position="264"/>
    </location>
</feature>
<dbReference type="RefSeq" id="XP_030994264.1">
    <property type="nucleotide sequence ID" value="XM_031142033.1"/>
</dbReference>
<comment type="caution">
    <text evidence="2">The sequence shown here is derived from an EMBL/GenBank/DDBJ whole genome shotgun (WGS) entry which is preliminary data.</text>
</comment>
<feature type="compositionally biased region" description="Gly residues" evidence="1">
    <location>
        <begin position="692"/>
        <end position="701"/>
    </location>
</feature>
<dbReference type="GeneID" id="41968177"/>
<feature type="compositionally biased region" description="Low complexity" evidence="1">
    <location>
        <begin position="137"/>
        <end position="147"/>
    </location>
</feature>
<protein>
    <recommendedName>
        <fullName evidence="4">Oxidoreductase-like protein</fullName>
    </recommendedName>
</protein>
<dbReference type="STRING" id="1093900.A0A507AY39"/>
<evidence type="ECO:0008006" key="4">
    <source>
        <dbReference type="Google" id="ProtNLM"/>
    </source>
</evidence>
<feature type="region of interest" description="Disordered" evidence="1">
    <location>
        <begin position="654"/>
        <end position="712"/>
    </location>
</feature>
<dbReference type="InParanoid" id="A0A507AY39"/>
<feature type="compositionally biased region" description="Gly residues" evidence="1">
    <location>
        <begin position="500"/>
        <end position="511"/>
    </location>
</feature>
<feature type="region of interest" description="Disordered" evidence="1">
    <location>
        <begin position="91"/>
        <end position="278"/>
    </location>
</feature>
<feature type="compositionally biased region" description="Pro residues" evidence="1">
    <location>
        <begin position="192"/>
        <end position="210"/>
    </location>
</feature>
<feature type="region of interest" description="Disordered" evidence="1">
    <location>
        <begin position="306"/>
        <end position="340"/>
    </location>
</feature>
<dbReference type="OrthoDB" id="5426191at2759"/>
<accession>A0A507AY39</accession>
<reference evidence="2 3" key="1">
    <citation type="submission" date="2019-06" db="EMBL/GenBank/DDBJ databases">
        <title>Draft genome sequence of the filamentous fungus Phialemoniopsis curvata isolated from diesel fuel.</title>
        <authorList>
            <person name="Varaljay V.A."/>
            <person name="Lyon W.J."/>
            <person name="Crouch A.L."/>
            <person name="Drake C.E."/>
            <person name="Hollomon J.M."/>
            <person name="Nadeau L.J."/>
            <person name="Nunn H.S."/>
            <person name="Stevenson B.S."/>
            <person name="Bojanowski C.L."/>
            <person name="Crookes-Goodson W.J."/>
        </authorList>
    </citation>
    <scope>NUCLEOTIDE SEQUENCE [LARGE SCALE GENOMIC DNA]</scope>
    <source>
        <strain evidence="2 3">D216</strain>
    </source>
</reference>
<evidence type="ECO:0000313" key="2">
    <source>
        <dbReference type="EMBL" id="TPX12553.1"/>
    </source>
</evidence>
<sequence>MPAEQQQVEARSLAAINYLAANPPQYPVNPTEEKQEPLTLYISRVPGTRDVILSTLKPQRKNVTAEDVANSLYYIHLDQPADDHLLASDATRDQHSPRASGEMAREPPPPVTTIQRKPVPSAAAAAATKLPQPETPAPEAATQDAPIEPAPPTPPPKQDDGVPIPESSNLVPPGFKLERGPSMDGISDPSAPNLPPRPPPGYVAPIPRKPLGPRAMNAPAILDPEAAQNAPPPLSAAADSHGAQSSSFAPPRTLSPSKPYTQSPLGFATPRSPSPSKALPFTLTLIRRDRAAGHQWNVGKISSYQLNEPLPPASQHHDERGGGGGHHHHHADPPPPNALQAAKQPTINIHIETSGYAKFRGFPALTQSLDQLKLSLDSSASSSAAAAAAAAPGQPRLNAKNVEDLLAAAAAAASGGNSSSNNAFSWSAEEGFARQVAMAYTKSWSSNFKDALHRRGRSSSLDGPGGGSADENPSSSSPQRQQQQQRHGRHGSVASTGSAEDGGGGGGGGGAVADDGSNMLITRPGPGLKPKGYFFASPWDGRCEFRTGNGGRSLKCRHVMGSASGGAGGGGGGGMNPLVFAQGLRDGQSLSAAATGGRARGGSLSSVITGAVAVSELRFNLPSAEIFKTRKDPREPLSRFEKFLKLDQTAGGRRMMTAGGGGAGAHGRSSSEDDGWGAGESFSEEVVEDDGAGGGIGGIGDLGREKAGGGNRGKRAKLGKLIVYDEGLKMLDLVVAANMGIWWGAWERSF</sequence>
<evidence type="ECO:0000256" key="1">
    <source>
        <dbReference type="SAM" id="MobiDB-lite"/>
    </source>
</evidence>
<feature type="compositionally biased region" description="Acidic residues" evidence="1">
    <location>
        <begin position="682"/>
        <end position="691"/>
    </location>
</feature>
<feature type="region of interest" description="Disordered" evidence="1">
    <location>
        <begin position="454"/>
        <end position="527"/>
    </location>
</feature>
<organism evidence="2 3">
    <name type="scientific">Thyridium curvatum</name>
    <dbReference type="NCBI Taxonomy" id="1093900"/>
    <lineage>
        <taxon>Eukaryota</taxon>
        <taxon>Fungi</taxon>
        <taxon>Dikarya</taxon>
        <taxon>Ascomycota</taxon>
        <taxon>Pezizomycotina</taxon>
        <taxon>Sordariomycetes</taxon>
        <taxon>Sordariomycetidae</taxon>
        <taxon>Thyridiales</taxon>
        <taxon>Thyridiaceae</taxon>
        <taxon>Thyridium</taxon>
    </lineage>
</organism>
<name>A0A507AY39_9PEZI</name>